<keyword evidence="4" id="KW-1003">Cell membrane</keyword>
<dbReference type="CDD" id="cd16015">
    <property type="entry name" value="LTA_synthase"/>
    <property type="match status" value="1"/>
</dbReference>
<keyword evidence="7 11" id="KW-0472">Membrane</keyword>
<dbReference type="InterPro" id="IPR000917">
    <property type="entry name" value="Sulfatase_N"/>
</dbReference>
<dbReference type="AlphaFoldDB" id="A0A1G6RHA5"/>
<feature type="transmembrane region" description="Helical" evidence="11">
    <location>
        <begin position="34"/>
        <end position="57"/>
    </location>
</feature>
<dbReference type="PIRSF" id="PIRSF005091">
    <property type="entry name" value="Mmb_sulf_HI1246"/>
    <property type="match status" value="1"/>
</dbReference>
<evidence type="ECO:0000256" key="7">
    <source>
        <dbReference type="ARBA" id="ARBA00023136"/>
    </source>
</evidence>
<evidence type="ECO:0000256" key="11">
    <source>
        <dbReference type="SAM" id="Phobius"/>
    </source>
</evidence>
<evidence type="ECO:0000313" key="13">
    <source>
        <dbReference type="EMBL" id="SDD03811.1"/>
    </source>
</evidence>
<keyword evidence="6 11" id="KW-1133">Transmembrane helix</keyword>
<protein>
    <submittedName>
        <fullName evidence="13">Phosphoglycerol transferase MdoB</fullName>
    </submittedName>
</protein>
<dbReference type="Gene3D" id="3.30.1120.170">
    <property type="match status" value="1"/>
</dbReference>
<gene>
    <name evidence="13" type="ORF">SAMN04488597_12327</name>
</gene>
<reference evidence="13 14" key="1">
    <citation type="submission" date="2016-10" db="EMBL/GenBank/DDBJ databases">
        <authorList>
            <person name="Varghese N."/>
            <person name="Submissions S."/>
        </authorList>
    </citation>
    <scope>NUCLEOTIDE SEQUENCE [LARGE SCALE GENOMIC DNA]</scope>
    <source>
        <strain evidence="13 14">WG10</strain>
    </source>
</reference>
<dbReference type="Gene3D" id="3.40.720.10">
    <property type="entry name" value="Alkaline Phosphatase, subunit A"/>
    <property type="match status" value="1"/>
</dbReference>
<dbReference type="RefSeq" id="WP_149796886.1">
    <property type="nucleotide sequence ID" value="NZ_FMYT01000023.1"/>
</dbReference>
<feature type="binding site" evidence="10">
    <location>
        <position position="483"/>
    </location>
    <ligand>
        <name>Mn(2+)</name>
        <dbReference type="ChEBI" id="CHEBI:29035"/>
    </ligand>
</feature>
<evidence type="ECO:0000256" key="3">
    <source>
        <dbReference type="ARBA" id="ARBA00009983"/>
    </source>
</evidence>
<dbReference type="GO" id="GO:0046872">
    <property type="term" value="F:metal ion binding"/>
    <property type="evidence" value="ECO:0007669"/>
    <property type="project" value="UniProtKB-KW"/>
</dbReference>
<dbReference type="PANTHER" id="PTHR47371">
    <property type="entry name" value="LIPOTEICHOIC ACID SYNTHASE"/>
    <property type="match status" value="1"/>
</dbReference>
<sequence>MLDNYRLEKRLQYLSLMLFLAFIIKYNYLMLQIFYAPSLTALTIRNLFFVIFYLKFVEPLLISKKIRQRLFFMVFLFSFFFVVNYWYNRYFGNFLSISDLVAGEGTGTFSMYQVLFTHIFKFRDLIIILDLALLGLFGLNSLPDLRSITNFGLWSHSFKVLPNENIMVFAVIVLLLLTQVAAGSLIMGDFSPAELYQSGSSYLAAVYGILPLYTMEAYSYFTRSEEKPRPELEDVPYYQKQKQLSGFKVLPKNTNVILIQVESLDAKIIDYEQQGKPVTPFLNSLKAESLYFENFYAQKVNGSFDADLSTLTSLYPVNRSYVFRDIDLSGFHSLPKLLKKRGYQTLAFHNNDRDFFNRAEAYPDLGFDHFYSQRNFRETIFPVSKERGLGINDYDFFDASTELIKEAAAADKPFFAYLISLTSHTPFNFYPKAAVEDFAEVNNNLVHNYFKSISFLDKSLQNFVYKLEEAGIMDNTLLVIYSDHESEIKTMEYESGRDFTLWRNVKTPYHIPLFIKHPQLQAEIFSREGTTTDIAPTVLDLLGFQELPDQFVGRSLFLEQEDPILFLHETPHVLKDGQLYIKEIEELLKVGYLKNQKREIEISQEKIEELTEIINYMRNIFMINQGKIFKEVE</sequence>
<dbReference type="InterPro" id="IPR050448">
    <property type="entry name" value="OpgB/LTA_synthase_biosynth"/>
</dbReference>
<evidence type="ECO:0000256" key="8">
    <source>
        <dbReference type="PIRSR" id="PIRSR005091-1"/>
    </source>
</evidence>
<dbReference type="SUPFAM" id="SSF53649">
    <property type="entry name" value="Alkaline phosphatase-like"/>
    <property type="match status" value="1"/>
</dbReference>
<feature type="transmembrane region" description="Helical" evidence="11">
    <location>
        <begin position="166"/>
        <end position="187"/>
    </location>
</feature>
<feature type="transmembrane region" description="Helical" evidence="11">
    <location>
        <begin position="69"/>
        <end position="87"/>
    </location>
</feature>
<comment type="pathway">
    <text evidence="2">Cell wall biogenesis; lipoteichoic acid biosynthesis.</text>
</comment>
<feature type="binding site" evidence="10">
    <location>
        <position position="484"/>
    </location>
    <ligand>
        <name>Mn(2+)</name>
        <dbReference type="ChEBI" id="CHEBI:29035"/>
    </ligand>
</feature>
<dbReference type="InterPro" id="IPR012160">
    <property type="entry name" value="LtaS-like"/>
</dbReference>
<evidence type="ECO:0000256" key="4">
    <source>
        <dbReference type="ARBA" id="ARBA00022475"/>
    </source>
</evidence>
<evidence type="ECO:0000256" key="6">
    <source>
        <dbReference type="ARBA" id="ARBA00022989"/>
    </source>
</evidence>
<dbReference type="Pfam" id="PF00884">
    <property type="entry name" value="Sulfatase"/>
    <property type="match status" value="1"/>
</dbReference>
<name>A0A1G6RHA5_9FIRM</name>
<comment type="similarity">
    <text evidence="3">Belongs to the LTA synthase family.</text>
</comment>
<comment type="subcellular location">
    <subcellularLocation>
        <location evidence="1">Cell membrane</location>
        <topology evidence="1">Multi-pass membrane protein</topology>
    </subcellularLocation>
</comment>
<evidence type="ECO:0000313" key="14">
    <source>
        <dbReference type="Proteomes" id="UP000324896"/>
    </source>
</evidence>
<organism evidence="13 14">
    <name type="scientific">Halanaerobium congolense</name>
    <dbReference type="NCBI Taxonomy" id="54121"/>
    <lineage>
        <taxon>Bacteria</taxon>
        <taxon>Bacillati</taxon>
        <taxon>Bacillota</taxon>
        <taxon>Clostridia</taxon>
        <taxon>Halanaerobiales</taxon>
        <taxon>Halanaerobiaceae</taxon>
        <taxon>Halanaerobium</taxon>
    </lineage>
</organism>
<dbReference type="PANTHER" id="PTHR47371:SF3">
    <property type="entry name" value="PHOSPHOGLYCEROL TRANSFERASE I"/>
    <property type="match status" value="1"/>
</dbReference>
<evidence type="ECO:0000256" key="5">
    <source>
        <dbReference type="ARBA" id="ARBA00022692"/>
    </source>
</evidence>
<keyword evidence="9" id="KW-0479">Metal-binding</keyword>
<keyword evidence="13" id="KW-0808">Transferase</keyword>
<evidence type="ECO:0000256" key="9">
    <source>
        <dbReference type="PIRSR" id="PIRSR005091-2"/>
    </source>
</evidence>
<dbReference type="GO" id="GO:0005886">
    <property type="term" value="C:plasma membrane"/>
    <property type="evidence" value="ECO:0007669"/>
    <property type="project" value="UniProtKB-SubCell"/>
</dbReference>
<keyword evidence="9" id="KW-0464">Manganese</keyword>
<feature type="binding site" evidence="10">
    <location>
        <position position="262"/>
    </location>
    <ligand>
        <name>Mn(2+)</name>
        <dbReference type="ChEBI" id="CHEBI:29035"/>
    </ligand>
</feature>
<feature type="active site" evidence="8">
    <location>
        <position position="303"/>
    </location>
</feature>
<feature type="transmembrane region" description="Helical" evidence="11">
    <location>
        <begin position="12"/>
        <end position="28"/>
    </location>
</feature>
<keyword evidence="5 11" id="KW-0812">Transmembrane</keyword>
<evidence type="ECO:0000256" key="2">
    <source>
        <dbReference type="ARBA" id="ARBA00004936"/>
    </source>
</evidence>
<accession>A0A1G6RHA5</accession>
<evidence type="ECO:0000256" key="10">
    <source>
        <dbReference type="PIRSR" id="PIRSR005091-3"/>
    </source>
</evidence>
<dbReference type="Proteomes" id="UP000324896">
    <property type="component" value="Unassembled WGS sequence"/>
</dbReference>
<dbReference type="EMBL" id="FMYT01000023">
    <property type="protein sequence ID" value="SDD03811.1"/>
    <property type="molecule type" value="Genomic_DNA"/>
</dbReference>
<feature type="binding site" evidence="9">
    <location>
        <position position="424"/>
    </location>
    <ligand>
        <name>substrate</name>
    </ligand>
</feature>
<feature type="transmembrane region" description="Helical" evidence="11">
    <location>
        <begin position="125"/>
        <end position="145"/>
    </location>
</feature>
<dbReference type="InterPro" id="IPR017850">
    <property type="entry name" value="Alkaline_phosphatase_core_sf"/>
</dbReference>
<dbReference type="GO" id="GO:0016740">
    <property type="term" value="F:transferase activity"/>
    <property type="evidence" value="ECO:0007669"/>
    <property type="project" value="UniProtKB-KW"/>
</dbReference>
<proteinExistence type="inferred from homology"/>
<evidence type="ECO:0000256" key="1">
    <source>
        <dbReference type="ARBA" id="ARBA00004651"/>
    </source>
</evidence>
<evidence type="ECO:0000259" key="12">
    <source>
        <dbReference type="Pfam" id="PF00884"/>
    </source>
</evidence>
<feature type="domain" description="Sulfatase N-terminal" evidence="12">
    <location>
        <begin position="255"/>
        <end position="543"/>
    </location>
</feature>